<name>X1ERG8_9ZZZZ</name>
<feature type="non-terminal residue" evidence="1">
    <location>
        <position position="1"/>
    </location>
</feature>
<gene>
    <name evidence="1" type="ORF">S03H2_04257</name>
</gene>
<accession>X1ERG8</accession>
<comment type="caution">
    <text evidence="1">The sequence shown here is derived from an EMBL/GenBank/DDBJ whole genome shotgun (WGS) entry which is preliminary data.</text>
</comment>
<protein>
    <submittedName>
        <fullName evidence="1">Uncharacterized protein</fullName>
    </submittedName>
</protein>
<organism evidence="1">
    <name type="scientific">marine sediment metagenome</name>
    <dbReference type="NCBI Taxonomy" id="412755"/>
    <lineage>
        <taxon>unclassified sequences</taxon>
        <taxon>metagenomes</taxon>
        <taxon>ecological metagenomes</taxon>
    </lineage>
</organism>
<sequence>VYKLTEENFTLYSKGKNNIDENGEYNSIWDPNSYEHKVEEDDWLIWPPRGRKSKEESTNDE</sequence>
<dbReference type="AlphaFoldDB" id="X1ERG8"/>
<evidence type="ECO:0000313" key="1">
    <source>
        <dbReference type="EMBL" id="GAH19734.1"/>
    </source>
</evidence>
<dbReference type="EMBL" id="BARU01001668">
    <property type="protein sequence ID" value="GAH19734.1"/>
    <property type="molecule type" value="Genomic_DNA"/>
</dbReference>
<proteinExistence type="predicted"/>
<reference evidence="1" key="1">
    <citation type="journal article" date="2014" name="Front. Microbiol.">
        <title>High frequency of phylogenetically diverse reductive dehalogenase-homologous genes in deep subseafloor sedimentary metagenomes.</title>
        <authorList>
            <person name="Kawai M."/>
            <person name="Futagami T."/>
            <person name="Toyoda A."/>
            <person name="Takaki Y."/>
            <person name="Nishi S."/>
            <person name="Hori S."/>
            <person name="Arai W."/>
            <person name="Tsubouchi T."/>
            <person name="Morono Y."/>
            <person name="Uchiyama I."/>
            <person name="Ito T."/>
            <person name="Fujiyama A."/>
            <person name="Inagaki F."/>
            <person name="Takami H."/>
        </authorList>
    </citation>
    <scope>NUCLEOTIDE SEQUENCE</scope>
    <source>
        <strain evidence="1">Expedition CK06-06</strain>
    </source>
</reference>